<keyword evidence="12" id="KW-1185">Reference proteome</keyword>
<evidence type="ECO:0000256" key="2">
    <source>
        <dbReference type="ARBA" id="ARBA00010663"/>
    </source>
</evidence>
<dbReference type="InterPro" id="IPR017452">
    <property type="entry name" value="GPCR_Rhodpsn_7TM"/>
</dbReference>
<name>A0AAV1JTX3_9NEOP</name>
<dbReference type="Gene3D" id="1.20.1070.10">
    <property type="entry name" value="Rhodopsin 7-helix transmembrane proteins"/>
    <property type="match status" value="1"/>
</dbReference>
<sequence>MECRVSFKGKTEFSWKRELLGIALLGLQPNTMENEARESEKKQYCLRNQEFSHVVRSTHIDKSIEAKRKVIRMLFVIILEFFVCWTPLHAINTIYLFYPEELYRYVGSKGIISLQLLAYCSSCCNPITYCFMNRKFRHAFITLFKTCKLVRWCFPEKSEGKQVTPPPSSQDVTACVTWTDKKARIVFSSGSQTTTVGSVRTVQPVGASARPVTQVIETGEEGSQFLYRITWPRTQPKQQGSSQPLYE</sequence>
<keyword evidence="3 9" id="KW-0812">Transmembrane</keyword>
<reference evidence="11 12" key="1">
    <citation type="submission" date="2023-11" db="EMBL/GenBank/DDBJ databases">
        <authorList>
            <person name="Okamura Y."/>
        </authorList>
    </citation>
    <scope>NUCLEOTIDE SEQUENCE [LARGE SCALE GENOMIC DNA]</scope>
</reference>
<proteinExistence type="inferred from homology"/>
<evidence type="ECO:0000256" key="5">
    <source>
        <dbReference type="ARBA" id="ARBA00023040"/>
    </source>
</evidence>
<evidence type="ECO:0000313" key="12">
    <source>
        <dbReference type="Proteomes" id="UP001497472"/>
    </source>
</evidence>
<comment type="caution">
    <text evidence="11">The sequence shown here is derived from an EMBL/GenBank/DDBJ whole genome shotgun (WGS) entry which is preliminary data.</text>
</comment>
<dbReference type="PROSITE" id="PS50262">
    <property type="entry name" value="G_PROTEIN_RECEP_F1_2"/>
    <property type="match status" value="1"/>
</dbReference>
<evidence type="ECO:0000256" key="3">
    <source>
        <dbReference type="ARBA" id="ARBA00022692"/>
    </source>
</evidence>
<evidence type="ECO:0000256" key="9">
    <source>
        <dbReference type="SAM" id="Phobius"/>
    </source>
</evidence>
<keyword evidence="7" id="KW-0675">Receptor</keyword>
<dbReference type="EMBL" id="CAVLEF010000132">
    <property type="protein sequence ID" value="CAK1551558.1"/>
    <property type="molecule type" value="Genomic_DNA"/>
</dbReference>
<evidence type="ECO:0000259" key="10">
    <source>
        <dbReference type="PROSITE" id="PS50262"/>
    </source>
</evidence>
<keyword evidence="8" id="KW-0807">Transducer</keyword>
<gene>
    <name evidence="11" type="ORF">LNINA_LOCUS10690</name>
</gene>
<evidence type="ECO:0000256" key="1">
    <source>
        <dbReference type="ARBA" id="ARBA00004141"/>
    </source>
</evidence>
<keyword evidence="4 9" id="KW-1133">Transmembrane helix</keyword>
<dbReference type="Pfam" id="PF00001">
    <property type="entry name" value="7tm_1"/>
    <property type="match status" value="1"/>
</dbReference>
<feature type="transmembrane region" description="Helical" evidence="9">
    <location>
        <begin position="110"/>
        <end position="132"/>
    </location>
</feature>
<evidence type="ECO:0000256" key="7">
    <source>
        <dbReference type="ARBA" id="ARBA00023170"/>
    </source>
</evidence>
<dbReference type="Proteomes" id="UP001497472">
    <property type="component" value="Unassembled WGS sequence"/>
</dbReference>
<dbReference type="SUPFAM" id="SSF81321">
    <property type="entry name" value="Family A G protein-coupled receptor-like"/>
    <property type="match status" value="1"/>
</dbReference>
<dbReference type="PRINTS" id="PR00237">
    <property type="entry name" value="GPCRRHODOPSN"/>
</dbReference>
<evidence type="ECO:0000313" key="11">
    <source>
        <dbReference type="EMBL" id="CAK1551558.1"/>
    </source>
</evidence>
<dbReference type="GO" id="GO:0008188">
    <property type="term" value="F:neuropeptide receptor activity"/>
    <property type="evidence" value="ECO:0007669"/>
    <property type="project" value="TreeGrafter"/>
</dbReference>
<organism evidence="11 12">
    <name type="scientific">Leptosia nina</name>
    <dbReference type="NCBI Taxonomy" id="320188"/>
    <lineage>
        <taxon>Eukaryota</taxon>
        <taxon>Metazoa</taxon>
        <taxon>Ecdysozoa</taxon>
        <taxon>Arthropoda</taxon>
        <taxon>Hexapoda</taxon>
        <taxon>Insecta</taxon>
        <taxon>Pterygota</taxon>
        <taxon>Neoptera</taxon>
        <taxon>Endopterygota</taxon>
        <taxon>Lepidoptera</taxon>
        <taxon>Glossata</taxon>
        <taxon>Ditrysia</taxon>
        <taxon>Papilionoidea</taxon>
        <taxon>Pieridae</taxon>
        <taxon>Pierinae</taxon>
        <taxon>Leptosia</taxon>
    </lineage>
</organism>
<dbReference type="GO" id="GO:0005886">
    <property type="term" value="C:plasma membrane"/>
    <property type="evidence" value="ECO:0007669"/>
    <property type="project" value="TreeGrafter"/>
</dbReference>
<keyword evidence="6 9" id="KW-0472">Membrane</keyword>
<dbReference type="InterPro" id="IPR000276">
    <property type="entry name" value="GPCR_Rhodpsn"/>
</dbReference>
<comment type="subcellular location">
    <subcellularLocation>
        <location evidence="1">Membrane</location>
        <topology evidence="1">Multi-pass membrane protein</topology>
    </subcellularLocation>
</comment>
<feature type="domain" description="G-protein coupled receptors family 1 profile" evidence="10">
    <location>
        <begin position="1"/>
        <end position="129"/>
    </location>
</feature>
<keyword evidence="5" id="KW-0297">G-protein coupled receptor</keyword>
<evidence type="ECO:0000256" key="8">
    <source>
        <dbReference type="ARBA" id="ARBA00023224"/>
    </source>
</evidence>
<feature type="transmembrane region" description="Helical" evidence="9">
    <location>
        <begin position="73"/>
        <end position="98"/>
    </location>
</feature>
<dbReference type="PANTHER" id="PTHR24238:SF75">
    <property type="entry name" value="CHOLECYSTOKININ-LIKE RECEPTOR AT 17D1-RELATED"/>
    <property type="match status" value="1"/>
</dbReference>
<protein>
    <recommendedName>
        <fullName evidence="10">G-protein coupled receptors family 1 profile domain-containing protein</fullName>
    </recommendedName>
</protein>
<dbReference type="AlphaFoldDB" id="A0AAV1JTX3"/>
<comment type="similarity">
    <text evidence="2">Belongs to the G-protein coupled receptor 1 family.</text>
</comment>
<evidence type="ECO:0000256" key="6">
    <source>
        <dbReference type="ARBA" id="ARBA00023136"/>
    </source>
</evidence>
<dbReference type="PANTHER" id="PTHR24238">
    <property type="entry name" value="G-PROTEIN COUPLED RECEPTOR"/>
    <property type="match status" value="1"/>
</dbReference>
<evidence type="ECO:0000256" key="4">
    <source>
        <dbReference type="ARBA" id="ARBA00022989"/>
    </source>
</evidence>
<accession>A0AAV1JTX3</accession>